<dbReference type="Proteomes" id="UP000820669">
    <property type="component" value="Unassembled WGS sequence"/>
</dbReference>
<feature type="region of interest" description="Disordered" evidence="1">
    <location>
        <begin position="68"/>
        <end position="225"/>
    </location>
</feature>
<feature type="compositionally biased region" description="Basic and acidic residues" evidence="1">
    <location>
        <begin position="149"/>
        <end position="171"/>
    </location>
</feature>
<sequence>MKLALMLGGMAAGRRNGGPAELLAQGTKLLERSPELQRLADEVRGRLLDAGKGAAMAVAARQVEALTDRVGKRVESLGDVGAPGPKGRRRRDDEDREPAGETEESDEVEGGFDEDVDRSDADEDTGDLEEHEDEREEDEEPARATRRRSAADRAGSDEPDREPPASRRREAASPPSRAARSGAPKDGRKRTAAKADAVGSRVSAAAGTAARTGRSARGRRGEGDD</sequence>
<proteinExistence type="predicted"/>
<feature type="compositionally biased region" description="Acidic residues" evidence="1">
    <location>
        <begin position="100"/>
        <end position="140"/>
    </location>
</feature>
<protein>
    <submittedName>
        <fullName evidence="2">Uncharacterized protein</fullName>
    </submittedName>
</protein>
<comment type="caution">
    <text evidence="2">The sequence shown here is derived from an EMBL/GenBank/DDBJ whole genome shotgun (WGS) entry which is preliminary data.</text>
</comment>
<feature type="compositionally biased region" description="Low complexity" evidence="1">
    <location>
        <begin position="197"/>
        <end position="215"/>
    </location>
</feature>
<reference evidence="2 3" key="1">
    <citation type="submission" date="2020-04" db="EMBL/GenBank/DDBJ databases">
        <authorList>
            <person name="Klaysubun C."/>
            <person name="Duangmal K."/>
            <person name="Lipun K."/>
        </authorList>
    </citation>
    <scope>NUCLEOTIDE SEQUENCE [LARGE SCALE GENOMIC DNA]</scope>
    <source>
        <strain evidence="2 3">K10HN5</strain>
    </source>
</reference>
<evidence type="ECO:0000256" key="1">
    <source>
        <dbReference type="SAM" id="MobiDB-lite"/>
    </source>
</evidence>
<gene>
    <name evidence="2" type="ORF">HF526_02565</name>
</gene>
<keyword evidence="3" id="KW-1185">Reference proteome</keyword>
<dbReference type="RefSeq" id="WP_169379577.1">
    <property type="nucleotide sequence ID" value="NZ_JAAXLA010000003.1"/>
</dbReference>
<feature type="compositionally biased region" description="Basic and acidic residues" evidence="1">
    <location>
        <begin position="90"/>
        <end position="99"/>
    </location>
</feature>
<organism evidence="2 3">
    <name type="scientific">Pseudonocardia acidicola</name>
    <dbReference type="NCBI Taxonomy" id="2724939"/>
    <lineage>
        <taxon>Bacteria</taxon>
        <taxon>Bacillati</taxon>
        <taxon>Actinomycetota</taxon>
        <taxon>Actinomycetes</taxon>
        <taxon>Pseudonocardiales</taxon>
        <taxon>Pseudonocardiaceae</taxon>
        <taxon>Pseudonocardia</taxon>
    </lineage>
</organism>
<name>A0ABX1S764_9PSEU</name>
<evidence type="ECO:0000313" key="3">
    <source>
        <dbReference type="Proteomes" id="UP000820669"/>
    </source>
</evidence>
<feature type="compositionally biased region" description="Low complexity" evidence="1">
    <location>
        <begin position="172"/>
        <end position="184"/>
    </location>
</feature>
<dbReference type="EMBL" id="JAAXLA010000003">
    <property type="protein sequence ID" value="NMH96211.1"/>
    <property type="molecule type" value="Genomic_DNA"/>
</dbReference>
<accession>A0ABX1S764</accession>
<evidence type="ECO:0000313" key="2">
    <source>
        <dbReference type="EMBL" id="NMH96211.1"/>
    </source>
</evidence>